<name>A0A8S5V793_9CAUD</name>
<dbReference type="EMBL" id="BK016212">
    <property type="protein sequence ID" value="DAG02588.1"/>
    <property type="molecule type" value="Genomic_DNA"/>
</dbReference>
<organism evidence="1">
    <name type="scientific">CrAss-like virus sp. ctUXy6</name>
    <dbReference type="NCBI Taxonomy" id="2825835"/>
    <lineage>
        <taxon>Viruses</taxon>
        <taxon>Duplodnaviria</taxon>
        <taxon>Heunggongvirae</taxon>
        <taxon>Uroviricota</taxon>
        <taxon>Caudoviricetes</taxon>
        <taxon>Crassvirales</taxon>
    </lineage>
</organism>
<protein>
    <submittedName>
        <fullName evidence="1">Uncharacterized protein</fullName>
    </submittedName>
</protein>
<reference evidence="1" key="1">
    <citation type="journal article" date="2021" name="Proc. Natl. Acad. Sci. U.S.A.">
        <title>A Catalog of Tens of Thousands of Viruses from Human Metagenomes Reveals Hidden Associations with Chronic Diseases.</title>
        <authorList>
            <person name="Tisza M.J."/>
            <person name="Buck C.B."/>
        </authorList>
    </citation>
    <scope>NUCLEOTIDE SEQUENCE</scope>
    <source>
        <strain evidence="1">CtUXy6</strain>
    </source>
</reference>
<sequence length="185" mass="22163">MGTRRPSMKYRDNINGVHVYDVVRIGRGYFKEKLAICTWVDFLKRELKLKVIDNGIDITLNKNSVDFCYHNTKTAAKQWFEVIEHNCAKNAKNWSDIKYIREHWHDLLAINNYSARAIAKIAEVHRRDDDAYLEWLEYYRRPLDVIFAYPDVEFCDILIKDLARHECKEFREDIVRKIHNAAWKI</sequence>
<evidence type="ECO:0000313" key="1">
    <source>
        <dbReference type="EMBL" id="DAG02588.1"/>
    </source>
</evidence>
<accession>A0A8S5V793</accession>
<proteinExistence type="predicted"/>